<keyword evidence="13 44" id="KW-0560">Oxidoreductase</keyword>
<reference evidence="45" key="3">
    <citation type="submission" date="2025-09" db="UniProtKB">
        <authorList>
            <consortium name="Ensembl"/>
        </authorList>
    </citation>
    <scope>IDENTIFICATION</scope>
</reference>
<comment type="cofactor">
    <cofactor evidence="1 41 42">
        <name>heme</name>
        <dbReference type="ChEBI" id="CHEBI:30413"/>
    </cofactor>
</comment>
<comment type="pathway">
    <text evidence="4">Lipid metabolism; bile acid biosynthesis.</text>
</comment>
<dbReference type="InterPro" id="IPR017972">
    <property type="entry name" value="Cyt_P450_CS"/>
</dbReference>
<evidence type="ECO:0000256" key="41">
    <source>
        <dbReference type="PIRNR" id="PIRNR000047"/>
    </source>
</evidence>
<evidence type="ECO:0000313" key="45">
    <source>
        <dbReference type="Ensembl" id="ENSACAP00000012914.2"/>
    </source>
</evidence>
<comment type="subcellular location">
    <subcellularLocation>
        <location evidence="3">Endoplasmic reticulum membrane</location>
        <topology evidence="3">Multi-pass membrane protein</topology>
    </subcellularLocation>
    <subcellularLocation>
        <location evidence="2">Microsome membrane</location>
        <topology evidence="2">Multi-pass membrane protein</topology>
    </subcellularLocation>
</comment>
<dbReference type="KEGG" id="acs:100555389"/>
<proteinExistence type="inferred from homology"/>
<sequence>MDLVVAALLTIILGAVLKLVLFRSRNSLEPPCLSGWIPWVGAALQFGRAPLTFIEQATLKYGPVFTVYLLGKRYTFVTEEEGFQVFCTSKDADFEQAVQKSVQHAVSVPEEIFYKNRKNLYIMMKGKMSASNVHELSGNLCHEFQKCMADLGSEGTEELRDLVRHIMFPPVVSILFGKDMFLTAKENIREFEEHFQNYDNDFEYATQLPEYFMKKWSKSKKWLLKSFEKVVLYADKTNPPDDSYKTTYQRLLDTLQGKNFGANYGLLLLWASQANAVPIAFWTLAFILSCPSFYKSVMKELESIYGRAAKEVVSVSEDDLKNLPFIKWCILETIRLRAPGAIVKKVTNPINVQNFVIPAGDLLVMSPYWFHRNPQYFPEPNTFKPDRWKEANLEKNHFLEGFVAFGGGTHQCPGRWFAIMEIHILVVLFLCKYECSLLDPLPKESPLHLVGTQQPEGPCRIHYKLRT</sequence>
<dbReference type="InParanoid" id="G1KNB4"/>
<keyword evidence="10 41" id="KW-0256">Endoplasmic reticulum</keyword>
<comment type="similarity">
    <text evidence="5 41 44">Belongs to the cytochrome P450 family.</text>
</comment>
<evidence type="ECO:0000256" key="9">
    <source>
        <dbReference type="ARBA" id="ARBA00022723"/>
    </source>
</evidence>
<dbReference type="GO" id="GO:0008398">
    <property type="term" value="F:sterol 14-demethylase activity"/>
    <property type="evidence" value="ECO:0007669"/>
    <property type="project" value="UniProtKB-EC"/>
</dbReference>
<dbReference type="EC" id="1.14.14.26" evidence="37"/>
<keyword evidence="16" id="KW-0443">Lipid metabolism</keyword>
<evidence type="ECO:0000256" key="42">
    <source>
        <dbReference type="PIRSR" id="PIRSR000047-1"/>
    </source>
</evidence>
<evidence type="ECO:0000256" key="19">
    <source>
        <dbReference type="ARBA" id="ARBA00023221"/>
    </source>
</evidence>
<comment type="catalytic activity">
    <reaction evidence="30">
        <text>32-hydroxy-24,25-dihydrolanosterol + reduced [NADPH--hemoprotein reductase] + O2 = 32-oxo-24,25-dihydrolanosterol + oxidized [NADPH--hemoprotein reductase] + 2 H2O + H(+)</text>
        <dbReference type="Rhea" id="RHEA:75087"/>
        <dbReference type="Rhea" id="RHEA-COMP:11964"/>
        <dbReference type="Rhea" id="RHEA-COMP:11965"/>
        <dbReference type="ChEBI" id="CHEBI:15377"/>
        <dbReference type="ChEBI" id="CHEBI:15378"/>
        <dbReference type="ChEBI" id="CHEBI:15379"/>
        <dbReference type="ChEBI" id="CHEBI:57618"/>
        <dbReference type="ChEBI" id="CHEBI:58210"/>
        <dbReference type="ChEBI" id="CHEBI:87057"/>
        <dbReference type="ChEBI" id="CHEBI:87060"/>
    </reaction>
    <physiologicalReaction direction="left-to-right" evidence="30">
        <dbReference type="Rhea" id="RHEA:75088"/>
    </physiologicalReaction>
</comment>
<accession>G1KNB4</accession>
<evidence type="ECO:0000256" key="29">
    <source>
        <dbReference type="ARBA" id="ARBA00048479"/>
    </source>
</evidence>
<keyword evidence="14 41" id="KW-0408">Iron</keyword>
<keyword evidence="11" id="KW-0492">Microsome</keyword>
<evidence type="ECO:0000256" key="3">
    <source>
        <dbReference type="ARBA" id="ARBA00004477"/>
    </source>
</evidence>
<comment type="catalytic activity">
    <reaction evidence="23">
        <text>32-hydroxylanosterol + reduced [NADPH--hemoprotein reductase] + O2 = 32-oxolanosterol + oxidized [NADPH--hemoprotein reductase] + 2 H2O + H(+)</text>
        <dbReference type="Rhea" id="RHEA:75107"/>
        <dbReference type="Rhea" id="RHEA-COMP:11964"/>
        <dbReference type="Rhea" id="RHEA-COMP:11965"/>
        <dbReference type="ChEBI" id="CHEBI:15377"/>
        <dbReference type="ChEBI" id="CHEBI:15378"/>
        <dbReference type="ChEBI" id="CHEBI:15379"/>
        <dbReference type="ChEBI" id="CHEBI:57618"/>
        <dbReference type="ChEBI" id="CHEBI:58210"/>
        <dbReference type="ChEBI" id="CHEBI:166681"/>
        <dbReference type="ChEBI" id="CHEBI:166806"/>
    </reaction>
    <physiologicalReaction direction="left-to-right" evidence="23">
        <dbReference type="Rhea" id="RHEA:75108"/>
    </physiologicalReaction>
</comment>
<feature type="binding site" description="axial binding residue" evidence="42">
    <location>
        <position position="412"/>
    </location>
    <ligand>
        <name>heme</name>
        <dbReference type="ChEBI" id="CHEBI:30413"/>
    </ligand>
    <ligandPart>
        <name>Fe</name>
        <dbReference type="ChEBI" id="CHEBI:18248"/>
    </ligandPart>
</feature>
<dbReference type="InterPro" id="IPR024204">
    <property type="entry name" value="Cyt_P450_CYP7A1-type"/>
</dbReference>
<evidence type="ECO:0000256" key="31">
    <source>
        <dbReference type="ARBA" id="ARBA00048839"/>
    </source>
</evidence>
<comment type="catalytic activity">
    <reaction evidence="29">
        <text>32-oxolanosterol + reduced [NADPH--hemoprotein reductase] + O2 = 4,4-dimethyl-5alpha-cholesta-8,14,24-trien-3beta-ol + formate + oxidized [NADPH--hemoprotein reductase] + H2O + 2 H(+)</text>
        <dbReference type="Rhea" id="RHEA:75111"/>
        <dbReference type="Rhea" id="RHEA-COMP:11964"/>
        <dbReference type="Rhea" id="RHEA-COMP:11965"/>
        <dbReference type="ChEBI" id="CHEBI:15377"/>
        <dbReference type="ChEBI" id="CHEBI:15378"/>
        <dbReference type="ChEBI" id="CHEBI:15379"/>
        <dbReference type="ChEBI" id="CHEBI:15740"/>
        <dbReference type="ChEBI" id="CHEBI:17813"/>
        <dbReference type="ChEBI" id="CHEBI:57618"/>
        <dbReference type="ChEBI" id="CHEBI:58210"/>
        <dbReference type="ChEBI" id="CHEBI:166681"/>
    </reaction>
    <physiologicalReaction direction="left-to-right" evidence="29">
        <dbReference type="Rhea" id="RHEA:75112"/>
    </physiologicalReaction>
</comment>
<evidence type="ECO:0000256" key="18">
    <source>
        <dbReference type="ARBA" id="ARBA00023166"/>
    </source>
</evidence>
<evidence type="ECO:0000256" key="24">
    <source>
        <dbReference type="ARBA" id="ARBA00047587"/>
    </source>
</evidence>
<dbReference type="InterPro" id="IPR036396">
    <property type="entry name" value="Cyt_P450_sf"/>
</dbReference>
<dbReference type="GO" id="GO:0008395">
    <property type="term" value="F:steroid hydroxylase activity"/>
    <property type="evidence" value="ECO:0000318"/>
    <property type="project" value="GO_Central"/>
</dbReference>
<reference evidence="45" key="2">
    <citation type="submission" date="2025-08" db="UniProtKB">
        <authorList>
            <consortium name="Ensembl"/>
        </authorList>
    </citation>
    <scope>IDENTIFICATION</scope>
</reference>
<dbReference type="GO" id="GO:0005789">
    <property type="term" value="C:endoplasmic reticulum membrane"/>
    <property type="evidence" value="ECO:0007669"/>
    <property type="project" value="UniProtKB-SubCell"/>
</dbReference>
<evidence type="ECO:0000256" key="16">
    <source>
        <dbReference type="ARBA" id="ARBA00023098"/>
    </source>
</evidence>
<evidence type="ECO:0000256" key="14">
    <source>
        <dbReference type="ARBA" id="ARBA00023004"/>
    </source>
</evidence>
<comment type="catalytic activity">
    <reaction evidence="24">
        <text>a 14alpha-hydroxymethyl steroid + reduced [NADPH--hemoprotein reductase] + O2 = a 14alpha-formyl steroid + oxidized [NADPH--hemoprotein reductase] + 2 H2O + H(+)</text>
        <dbReference type="Rhea" id="RHEA:68064"/>
        <dbReference type="Rhea" id="RHEA-COMP:11964"/>
        <dbReference type="Rhea" id="RHEA-COMP:11965"/>
        <dbReference type="ChEBI" id="CHEBI:15377"/>
        <dbReference type="ChEBI" id="CHEBI:15378"/>
        <dbReference type="ChEBI" id="CHEBI:15379"/>
        <dbReference type="ChEBI" id="CHEBI:57618"/>
        <dbReference type="ChEBI" id="CHEBI:58210"/>
        <dbReference type="ChEBI" id="CHEBI:176901"/>
        <dbReference type="ChEBI" id="CHEBI:176902"/>
    </reaction>
    <physiologicalReaction direction="left-to-right" evidence="24">
        <dbReference type="Rhea" id="RHEA:68065"/>
    </physiologicalReaction>
</comment>
<evidence type="ECO:0000313" key="46">
    <source>
        <dbReference type="Proteomes" id="UP000001646"/>
    </source>
</evidence>
<keyword evidence="6" id="KW-0153">Cholesterol metabolism</keyword>
<dbReference type="OMA" id="EYLLRNW"/>
<dbReference type="InterPro" id="IPR050529">
    <property type="entry name" value="CYP450_sterol_14alpha_dmase"/>
</dbReference>
<evidence type="ECO:0000256" key="25">
    <source>
        <dbReference type="ARBA" id="ARBA00047670"/>
    </source>
</evidence>
<evidence type="ECO:0000256" key="10">
    <source>
        <dbReference type="ARBA" id="ARBA00022824"/>
    </source>
</evidence>
<dbReference type="GO" id="GO:0005506">
    <property type="term" value="F:iron ion binding"/>
    <property type="evidence" value="ECO:0007669"/>
    <property type="project" value="InterPro"/>
</dbReference>
<comment type="catalytic activity">
    <reaction evidence="32">
        <text>a 14alpha-methyl steroid + reduced [NADPH--hemoprotein reductase] + O2 = a 14alpha-hydroxymethyl steroid + oxidized [NADPH--hemoprotein reductase] + H2O + H(+)</text>
        <dbReference type="Rhea" id="RHEA:68060"/>
        <dbReference type="Rhea" id="RHEA-COMP:11964"/>
        <dbReference type="Rhea" id="RHEA-COMP:11965"/>
        <dbReference type="ChEBI" id="CHEBI:15377"/>
        <dbReference type="ChEBI" id="CHEBI:15378"/>
        <dbReference type="ChEBI" id="CHEBI:15379"/>
        <dbReference type="ChEBI" id="CHEBI:57618"/>
        <dbReference type="ChEBI" id="CHEBI:58210"/>
        <dbReference type="ChEBI" id="CHEBI:138029"/>
        <dbReference type="ChEBI" id="CHEBI:176901"/>
    </reaction>
    <physiologicalReaction direction="left-to-right" evidence="32">
        <dbReference type="Rhea" id="RHEA:68061"/>
    </physiologicalReaction>
</comment>
<comment type="catalytic activity">
    <reaction evidence="28">
        <text>32-oxo-24,25-dihydrolanosterol + reduced [NADPH--hemoprotein reductase] + O2 = 4,4-dimethyl-8,14-cholestadien-3beta-ol + formate + oxidized [NADPH--hemoprotein reductase] + H2O + 2 H(+)</text>
        <dbReference type="Rhea" id="RHEA:75083"/>
        <dbReference type="Rhea" id="RHEA-COMP:11964"/>
        <dbReference type="Rhea" id="RHEA-COMP:11965"/>
        <dbReference type="ChEBI" id="CHEBI:15377"/>
        <dbReference type="ChEBI" id="CHEBI:15378"/>
        <dbReference type="ChEBI" id="CHEBI:15379"/>
        <dbReference type="ChEBI" id="CHEBI:15740"/>
        <dbReference type="ChEBI" id="CHEBI:57618"/>
        <dbReference type="ChEBI" id="CHEBI:58210"/>
        <dbReference type="ChEBI" id="CHEBI:78904"/>
        <dbReference type="ChEBI" id="CHEBI:87060"/>
    </reaction>
    <physiologicalReaction direction="left-to-right" evidence="28">
        <dbReference type="Rhea" id="RHEA:75084"/>
    </physiologicalReaction>
</comment>
<dbReference type="GeneTree" id="ENSGT00940000153141"/>
<dbReference type="PROSITE" id="PS00086">
    <property type="entry name" value="CYTOCHROME_P450"/>
    <property type="match status" value="1"/>
</dbReference>
<evidence type="ECO:0000256" key="40">
    <source>
        <dbReference type="ARBA" id="ARBA00078877"/>
    </source>
</evidence>
<evidence type="ECO:0000256" key="21">
    <source>
        <dbReference type="ARBA" id="ARBA00038974"/>
    </source>
</evidence>
<evidence type="ECO:0000256" key="1">
    <source>
        <dbReference type="ARBA" id="ARBA00001971"/>
    </source>
</evidence>
<dbReference type="eggNOG" id="KOG0684">
    <property type="taxonomic scope" value="Eukaryota"/>
</dbReference>
<comment type="catalytic activity">
    <reaction evidence="34">
        <text>a 14alpha-formyl steroid + reduced [NADPH--hemoprotein reductase] + O2 = a Delta(14) steroid + formate + oxidized [NADPH--hemoprotein reductase] + H2O + 2 H(+)</text>
        <dbReference type="Rhea" id="RHEA:68068"/>
        <dbReference type="Rhea" id="RHEA-COMP:11964"/>
        <dbReference type="Rhea" id="RHEA-COMP:11965"/>
        <dbReference type="ChEBI" id="CHEBI:15377"/>
        <dbReference type="ChEBI" id="CHEBI:15378"/>
        <dbReference type="ChEBI" id="CHEBI:15379"/>
        <dbReference type="ChEBI" id="CHEBI:15740"/>
        <dbReference type="ChEBI" id="CHEBI:57618"/>
        <dbReference type="ChEBI" id="CHEBI:58210"/>
        <dbReference type="ChEBI" id="CHEBI:138031"/>
        <dbReference type="ChEBI" id="CHEBI:176902"/>
    </reaction>
    <physiologicalReaction direction="left-to-right" evidence="34">
        <dbReference type="Rhea" id="RHEA:68069"/>
    </physiologicalReaction>
</comment>
<evidence type="ECO:0000256" key="30">
    <source>
        <dbReference type="ARBA" id="ARBA00048736"/>
    </source>
</evidence>
<comment type="catalytic activity">
    <reaction evidence="26">
        <text>a 14alpha-methyl steroid + 3 reduced [NADPH--hemoprotein reductase] + 3 O2 = a Delta(14) steroid + formate + 3 oxidized [NADPH--hemoprotein reductase] + 4 H2O + 4 H(+)</text>
        <dbReference type="Rhea" id="RHEA:54028"/>
        <dbReference type="Rhea" id="RHEA-COMP:11964"/>
        <dbReference type="Rhea" id="RHEA-COMP:11965"/>
        <dbReference type="ChEBI" id="CHEBI:15377"/>
        <dbReference type="ChEBI" id="CHEBI:15378"/>
        <dbReference type="ChEBI" id="CHEBI:15379"/>
        <dbReference type="ChEBI" id="CHEBI:15740"/>
        <dbReference type="ChEBI" id="CHEBI:57618"/>
        <dbReference type="ChEBI" id="CHEBI:58210"/>
        <dbReference type="ChEBI" id="CHEBI:138029"/>
        <dbReference type="ChEBI" id="CHEBI:138031"/>
        <dbReference type="EC" id="1.14.14.154"/>
    </reaction>
    <physiologicalReaction direction="left-to-right" evidence="26">
        <dbReference type="Rhea" id="RHEA:54029"/>
    </physiologicalReaction>
</comment>
<dbReference type="Gene3D" id="1.10.630.10">
    <property type="entry name" value="Cytochrome P450"/>
    <property type="match status" value="1"/>
</dbReference>
<keyword evidence="18" id="KW-1207">Sterol metabolism</keyword>
<dbReference type="Proteomes" id="UP000001646">
    <property type="component" value="Chromosome 1"/>
</dbReference>
<keyword evidence="17 41" id="KW-0472">Membrane</keyword>
<evidence type="ECO:0000256" key="5">
    <source>
        <dbReference type="ARBA" id="ARBA00010617"/>
    </source>
</evidence>
<dbReference type="PRINTS" id="PR00465">
    <property type="entry name" value="EP450IV"/>
</dbReference>
<evidence type="ECO:0000256" key="27">
    <source>
        <dbReference type="ARBA" id="ARBA00047983"/>
    </source>
</evidence>
<evidence type="ECO:0000256" key="39">
    <source>
        <dbReference type="ARBA" id="ARBA00077814"/>
    </source>
</evidence>
<evidence type="ECO:0000256" key="8">
    <source>
        <dbReference type="ARBA" id="ARBA00022692"/>
    </source>
</evidence>
<comment type="pathway">
    <text evidence="35">Steroid metabolism; cholesterol degradation.</text>
</comment>
<evidence type="ECO:0000256" key="43">
    <source>
        <dbReference type="PIRSR" id="PIRSR000047-2"/>
    </source>
</evidence>
<dbReference type="GO" id="GO:0006699">
    <property type="term" value="P:bile acid biosynthetic process"/>
    <property type="evidence" value="ECO:0000318"/>
    <property type="project" value="GO_Central"/>
</dbReference>
<keyword evidence="46" id="KW-1185">Reference proteome</keyword>
<evidence type="ECO:0000256" key="20">
    <source>
        <dbReference type="ARBA" id="ARBA00037887"/>
    </source>
</evidence>
<organism evidence="45 46">
    <name type="scientific">Anolis carolinensis</name>
    <name type="common">Green anole</name>
    <name type="synonym">American chameleon</name>
    <dbReference type="NCBI Taxonomy" id="28377"/>
    <lineage>
        <taxon>Eukaryota</taxon>
        <taxon>Metazoa</taxon>
        <taxon>Chordata</taxon>
        <taxon>Craniata</taxon>
        <taxon>Vertebrata</taxon>
        <taxon>Euteleostomi</taxon>
        <taxon>Lepidosauria</taxon>
        <taxon>Squamata</taxon>
        <taxon>Bifurcata</taxon>
        <taxon>Unidentata</taxon>
        <taxon>Episquamata</taxon>
        <taxon>Toxicofera</taxon>
        <taxon>Iguania</taxon>
        <taxon>Dactyloidae</taxon>
        <taxon>Anolis</taxon>
    </lineage>
</organism>
<comment type="catalytic activity">
    <reaction evidence="31">
        <text>24,25-dihydrolanosterol + 3 reduced [NADPH--hemoprotein reductase] + 3 O2 = 4,4-dimethyl-8,14-cholestadien-3beta-ol + formate + 3 oxidized [NADPH--hemoprotein reductase] + 4 H2O + 4 H(+)</text>
        <dbReference type="Rhea" id="RHEA:45960"/>
        <dbReference type="Rhea" id="RHEA-COMP:11964"/>
        <dbReference type="Rhea" id="RHEA-COMP:11965"/>
        <dbReference type="ChEBI" id="CHEBI:15377"/>
        <dbReference type="ChEBI" id="CHEBI:15378"/>
        <dbReference type="ChEBI" id="CHEBI:15379"/>
        <dbReference type="ChEBI" id="CHEBI:15740"/>
        <dbReference type="ChEBI" id="CHEBI:28113"/>
        <dbReference type="ChEBI" id="CHEBI:57618"/>
        <dbReference type="ChEBI" id="CHEBI:58210"/>
        <dbReference type="ChEBI" id="CHEBI:78904"/>
    </reaction>
    <physiologicalReaction direction="left-to-right" evidence="31">
        <dbReference type="Rhea" id="RHEA:45961"/>
    </physiologicalReaction>
</comment>
<keyword evidence="7 41" id="KW-0349">Heme</keyword>
<dbReference type="InterPro" id="IPR001128">
    <property type="entry name" value="Cyt_P450"/>
</dbReference>
<dbReference type="AlphaFoldDB" id="G1KNB4"/>
<evidence type="ECO:0000256" key="37">
    <source>
        <dbReference type="ARBA" id="ARBA00066439"/>
    </source>
</evidence>
<dbReference type="FunFam" id="1.10.630.10:FF:000060">
    <property type="entry name" value="Cytochrome P450 family 39 subfamily A member 1"/>
    <property type="match status" value="1"/>
</dbReference>
<evidence type="ECO:0000256" key="38">
    <source>
        <dbReference type="ARBA" id="ARBA00071791"/>
    </source>
</evidence>
<dbReference type="SUPFAM" id="SSF48264">
    <property type="entry name" value="Cytochrome P450"/>
    <property type="match status" value="1"/>
</dbReference>
<dbReference type="Ensembl" id="ENSACAT00000013172.2">
    <property type="protein sequence ID" value="ENSACAP00000012914.2"/>
    <property type="gene ID" value="ENSACAG00000013096.4"/>
</dbReference>
<name>G1KNB4_ANOCA</name>
<dbReference type="Pfam" id="PF00067">
    <property type="entry name" value="p450"/>
    <property type="match status" value="1"/>
</dbReference>
<dbReference type="PIRSF" id="PIRSF000047">
    <property type="entry name" value="Cytochrome_CYPVIIA1"/>
    <property type="match status" value="1"/>
</dbReference>
<dbReference type="PANTHER" id="PTHR24304:SF2">
    <property type="entry name" value="24-HYDROXYCHOLESTEROL 7-ALPHA-HYDROXYLASE"/>
    <property type="match status" value="1"/>
</dbReference>
<evidence type="ECO:0000256" key="26">
    <source>
        <dbReference type="ARBA" id="ARBA00047702"/>
    </source>
</evidence>
<evidence type="ECO:0000256" key="6">
    <source>
        <dbReference type="ARBA" id="ARBA00022548"/>
    </source>
</evidence>
<comment type="catalytic activity">
    <reaction evidence="27">
        <text>24,25-dihydrolanosterol + reduced [NADPH--hemoprotein reductase] + O2 = 32-hydroxy-24,25-dihydrolanosterol + oxidized [NADPH--hemoprotein reductase] + H2O + H(+)</text>
        <dbReference type="Rhea" id="RHEA:75079"/>
        <dbReference type="Rhea" id="RHEA-COMP:11964"/>
        <dbReference type="Rhea" id="RHEA-COMP:11965"/>
        <dbReference type="ChEBI" id="CHEBI:15377"/>
        <dbReference type="ChEBI" id="CHEBI:15378"/>
        <dbReference type="ChEBI" id="CHEBI:15379"/>
        <dbReference type="ChEBI" id="CHEBI:28113"/>
        <dbReference type="ChEBI" id="CHEBI:57618"/>
        <dbReference type="ChEBI" id="CHEBI:58210"/>
        <dbReference type="ChEBI" id="CHEBI:87057"/>
    </reaction>
    <physiologicalReaction direction="left-to-right" evidence="27">
        <dbReference type="Rhea" id="RHEA:75080"/>
    </physiologicalReaction>
</comment>
<dbReference type="OrthoDB" id="6692864at2759"/>
<dbReference type="GO" id="GO:0006707">
    <property type="term" value="P:cholesterol catabolic process"/>
    <property type="evidence" value="ECO:0007669"/>
    <property type="project" value="Ensembl"/>
</dbReference>
<evidence type="ECO:0000256" key="33">
    <source>
        <dbReference type="ARBA" id="ARBA00049163"/>
    </source>
</evidence>
<dbReference type="Bgee" id="ENSACAG00000013096">
    <property type="expression patterns" value="Expressed in testis and 5 other cell types or tissues"/>
</dbReference>
<evidence type="ECO:0000256" key="15">
    <source>
        <dbReference type="ARBA" id="ARBA00023033"/>
    </source>
</evidence>
<keyword evidence="9 41" id="KW-0479">Metal-binding</keyword>
<evidence type="ECO:0000256" key="11">
    <source>
        <dbReference type="ARBA" id="ARBA00022848"/>
    </source>
</evidence>
<protein>
    <recommendedName>
        <fullName evidence="38">24-hydroxycholesterol 7-alpha-hydroxylase</fullName>
        <ecNumber evidence="21">1.14.14.154</ecNumber>
        <ecNumber evidence="37">1.14.14.26</ecNumber>
    </recommendedName>
    <alternativeName>
        <fullName evidence="40">Cytochrome P450 39A1</fullName>
    </alternativeName>
    <alternativeName>
        <fullName evidence="22">Lanosterol 14-alpha demethylase</fullName>
    </alternativeName>
    <alternativeName>
        <fullName evidence="39">Oxysterol 7-alpha-hydroxylase</fullName>
    </alternativeName>
</protein>
<keyword evidence="8" id="KW-0812">Transmembrane</keyword>
<evidence type="ECO:0000256" key="4">
    <source>
        <dbReference type="ARBA" id="ARBA00004860"/>
    </source>
</evidence>
<keyword evidence="19" id="KW-0753">Steroid metabolism</keyword>
<dbReference type="EC" id="1.14.14.154" evidence="21"/>
<gene>
    <name evidence="45" type="primary">CYP39A1</name>
</gene>
<dbReference type="GO" id="GO:0042632">
    <property type="term" value="P:cholesterol homeostasis"/>
    <property type="evidence" value="ECO:0000318"/>
    <property type="project" value="GO_Central"/>
</dbReference>
<evidence type="ECO:0000256" key="13">
    <source>
        <dbReference type="ARBA" id="ARBA00023002"/>
    </source>
</evidence>
<comment type="pathway">
    <text evidence="20">Steroid biosynthesis; zymosterol biosynthesis; zymosterol from lanosterol: step 1/6.</text>
</comment>
<evidence type="ECO:0000256" key="35">
    <source>
        <dbReference type="ARBA" id="ARBA00049645"/>
    </source>
</evidence>
<evidence type="ECO:0000256" key="32">
    <source>
        <dbReference type="ARBA" id="ARBA00048866"/>
    </source>
</evidence>
<evidence type="ECO:0000256" key="23">
    <source>
        <dbReference type="ARBA" id="ARBA00047379"/>
    </source>
</evidence>
<evidence type="ECO:0000256" key="34">
    <source>
        <dbReference type="ARBA" id="ARBA00049450"/>
    </source>
</evidence>
<evidence type="ECO:0000256" key="36">
    <source>
        <dbReference type="ARBA" id="ARBA00056715"/>
    </source>
</evidence>
<reference evidence="45 46" key="1">
    <citation type="submission" date="2009-12" db="EMBL/GenBank/DDBJ databases">
        <title>The Genome Sequence of Anolis carolinensis (Green Anole Lizard).</title>
        <authorList>
            <consortium name="The Genome Sequencing Platform"/>
            <person name="Di Palma F."/>
            <person name="Alfoldi J."/>
            <person name="Heiman D."/>
            <person name="Young S."/>
            <person name="Grabherr M."/>
            <person name="Johnson J."/>
            <person name="Lander E.S."/>
            <person name="Lindblad-Toh K."/>
        </authorList>
    </citation>
    <scope>NUCLEOTIDE SEQUENCE [LARGE SCALE GENOMIC DNA]</scope>
    <source>
        <strain evidence="45 46">JBL SC #1</strain>
    </source>
</reference>
<feature type="binding site" evidence="43">
    <location>
        <position position="275"/>
    </location>
    <ligand>
        <name>substrate</name>
    </ligand>
</feature>
<comment type="catalytic activity">
    <reaction evidence="25">
        <text>lanosterol + 3 reduced [NADPH--hemoprotein reductase] + 3 O2 = 4,4-dimethyl-5alpha-cholesta-8,14,24-trien-3beta-ol + formate + 3 oxidized [NADPH--hemoprotein reductase] + 4 H2O + 4 H(+)</text>
        <dbReference type="Rhea" id="RHEA:25286"/>
        <dbReference type="Rhea" id="RHEA-COMP:11964"/>
        <dbReference type="Rhea" id="RHEA-COMP:11965"/>
        <dbReference type="ChEBI" id="CHEBI:15377"/>
        <dbReference type="ChEBI" id="CHEBI:15378"/>
        <dbReference type="ChEBI" id="CHEBI:15379"/>
        <dbReference type="ChEBI" id="CHEBI:15740"/>
        <dbReference type="ChEBI" id="CHEBI:16521"/>
        <dbReference type="ChEBI" id="CHEBI:17813"/>
        <dbReference type="ChEBI" id="CHEBI:57618"/>
        <dbReference type="ChEBI" id="CHEBI:58210"/>
        <dbReference type="EC" id="1.14.14.154"/>
    </reaction>
    <physiologicalReaction direction="left-to-right" evidence="25">
        <dbReference type="Rhea" id="RHEA:25287"/>
    </physiologicalReaction>
</comment>
<evidence type="ECO:0000256" key="7">
    <source>
        <dbReference type="ARBA" id="ARBA00022617"/>
    </source>
</evidence>
<evidence type="ECO:0000256" key="2">
    <source>
        <dbReference type="ARBA" id="ARBA00004154"/>
    </source>
</evidence>
<evidence type="ECO:0000256" key="12">
    <source>
        <dbReference type="ARBA" id="ARBA00022989"/>
    </source>
</evidence>
<keyword evidence="12" id="KW-1133">Transmembrane helix</keyword>
<dbReference type="GO" id="GO:0020037">
    <property type="term" value="F:heme binding"/>
    <property type="evidence" value="ECO:0007669"/>
    <property type="project" value="InterPro"/>
</dbReference>
<evidence type="ECO:0000256" key="28">
    <source>
        <dbReference type="ARBA" id="ARBA00048245"/>
    </source>
</evidence>
<dbReference type="GO" id="GO:0033782">
    <property type="term" value="F:24S-hydroxycholesterol 7-alpha-hydroxylase activity"/>
    <property type="evidence" value="ECO:0007669"/>
    <property type="project" value="UniProtKB-EC"/>
</dbReference>
<comment type="function">
    <text evidence="36">A cytochrome P450 monooxygenase involved in neural cholesterol clearance through bile acid synthesis. Catalyzes 7-alpha hydroxylation of (24S)-hydroxycholesterol, a neural oxysterol that is metabolized to bile acids in the liver. Mechanistically, uses molecular oxygen inserting one oxygen atom into a substrate, and reducing the second into a water molecule, with two electrons provided by NADPH via cytochrome P450 reductase (CPR; NADPH-ferrihemoprotein reductase).</text>
</comment>
<evidence type="ECO:0000256" key="22">
    <source>
        <dbReference type="ARBA" id="ARBA00041158"/>
    </source>
</evidence>
<comment type="catalytic activity">
    <reaction evidence="33">
        <text>lanosterol + reduced [NADPH--hemoprotein reductase] + O2 = 32-hydroxylanosterol + oxidized [NADPH--hemoprotein reductase] + H2O + H(+)</text>
        <dbReference type="Rhea" id="RHEA:75103"/>
        <dbReference type="Rhea" id="RHEA-COMP:11964"/>
        <dbReference type="Rhea" id="RHEA-COMP:11965"/>
        <dbReference type="ChEBI" id="CHEBI:15377"/>
        <dbReference type="ChEBI" id="CHEBI:15378"/>
        <dbReference type="ChEBI" id="CHEBI:15379"/>
        <dbReference type="ChEBI" id="CHEBI:16521"/>
        <dbReference type="ChEBI" id="CHEBI:57618"/>
        <dbReference type="ChEBI" id="CHEBI:58210"/>
        <dbReference type="ChEBI" id="CHEBI:166806"/>
    </reaction>
    <physiologicalReaction direction="left-to-right" evidence="33">
        <dbReference type="Rhea" id="RHEA:75104"/>
    </physiologicalReaction>
</comment>
<dbReference type="STRING" id="28377.ENSACAP00000012914"/>
<evidence type="ECO:0000256" key="44">
    <source>
        <dbReference type="RuleBase" id="RU000461"/>
    </source>
</evidence>
<dbReference type="GO" id="GO:0007586">
    <property type="term" value="P:digestion"/>
    <property type="evidence" value="ECO:0007669"/>
    <property type="project" value="UniProtKB-ARBA"/>
</dbReference>
<keyword evidence="15 44" id="KW-0503">Monooxygenase</keyword>
<evidence type="ECO:0000256" key="17">
    <source>
        <dbReference type="ARBA" id="ARBA00023136"/>
    </source>
</evidence>
<dbReference type="PANTHER" id="PTHR24304">
    <property type="entry name" value="CYTOCHROME P450 FAMILY 7"/>
    <property type="match status" value="1"/>
</dbReference>
<dbReference type="InterPro" id="IPR002403">
    <property type="entry name" value="Cyt_P450_E_grp-IV"/>
</dbReference>